<dbReference type="GO" id="GO:0003676">
    <property type="term" value="F:nucleic acid binding"/>
    <property type="evidence" value="ECO:0007669"/>
    <property type="project" value="InterPro"/>
</dbReference>
<protein>
    <submittedName>
        <fullName evidence="1">Uncharacterized protein</fullName>
    </submittedName>
</protein>
<accession>A0A4Y2KF59</accession>
<reference evidence="1 2" key="1">
    <citation type="journal article" date="2019" name="Sci. Rep.">
        <title>Orb-weaving spider Araneus ventricosus genome elucidates the spidroin gene catalogue.</title>
        <authorList>
            <person name="Kono N."/>
            <person name="Nakamura H."/>
            <person name="Ohtoshi R."/>
            <person name="Moran D.A.P."/>
            <person name="Shinohara A."/>
            <person name="Yoshida Y."/>
            <person name="Fujiwara M."/>
            <person name="Mori M."/>
            <person name="Tomita M."/>
            <person name="Arakawa K."/>
        </authorList>
    </citation>
    <scope>NUCLEOTIDE SEQUENCE [LARGE SCALE GENOMIC DNA]</scope>
</reference>
<dbReference type="InterPro" id="IPR036397">
    <property type="entry name" value="RNaseH_sf"/>
</dbReference>
<sequence>MSNRFRSYKAGQIYRRFEVSQSSTTVFTSPSEENLVPDKRSFSFGKGKWSLGHRETIRQKRPGMLSDVVILLHGNTHTARKTQEWLRKFKWEVWIHPPTAQIRHPIWVPNTYLEQGSLPRVM</sequence>
<keyword evidence="2" id="KW-1185">Reference proteome</keyword>
<dbReference type="EMBL" id="BGPR01004493">
    <property type="protein sequence ID" value="GBN00207.1"/>
    <property type="molecule type" value="Genomic_DNA"/>
</dbReference>
<dbReference type="Gene3D" id="3.30.420.10">
    <property type="entry name" value="Ribonuclease H-like superfamily/Ribonuclease H"/>
    <property type="match status" value="1"/>
</dbReference>
<proteinExistence type="predicted"/>
<evidence type="ECO:0000313" key="1">
    <source>
        <dbReference type="EMBL" id="GBN00207.1"/>
    </source>
</evidence>
<gene>
    <name evidence="1" type="ORF">AVEN_213893_1</name>
</gene>
<comment type="caution">
    <text evidence="1">The sequence shown here is derived from an EMBL/GenBank/DDBJ whole genome shotgun (WGS) entry which is preliminary data.</text>
</comment>
<evidence type="ECO:0000313" key="2">
    <source>
        <dbReference type="Proteomes" id="UP000499080"/>
    </source>
</evidence>
<dbReference type="AlphaFoldDB" id="A0A4Y2KF59"/>
<name>A0A4Y2KF59_ARAVE</name>
<dbReference type="OrthoDB" id="2113341at2759"/>
<organism evidence="1 2">
    <name type="scientific">Araneus ventricosus</name>
    <name type="common">Orbweaver spider</name>
    <name type="synonym">Epeira ventricosa</name>
    <dbReference type="NCBI Taxonomy" id="182803"/>
    <lineage>
        <taxon>Eukaryota</taxon>
        <taxon>Metazoa</taxon>
        <taxon>Ecdysozoa</taxon>
        <taxon>Arthropoda</taxon>
        <taxon>Chelicerata</taxon>
        <taxon>Arachnida</taxon>
        <taxon>Araneae</taxon>
        <taxon>Araneomorphae</taxon>
        <taxon>Entelegynae</taxon>
        <taxon>Araneoidea</taxon>
        <taxon>Araneidae</taxon>
        <taxon>Araneus</taxon>
    </lineage>
</organism>
<dbReference type="Proteomes" id="UP000499080">
    <property type="component" value="Unassembled WGS sequence"/>
</dbReference>